<reference evidence="9 10" key="1">
    <citation type="submission" date="2018-07" db="EMBL/GenBank/DDBJ databases">
        <title>Genomic Encyclopedia of Type Strains, Phase IV (KMG-IV): sequencing the most valuable type-strain genomes for metagenomic binning, comparative biology and taxonomic classification.</title>
        <authorList>
            <person name="Goeker M."/>
        </authorList>
    </citation>
    <scope>NUCLEOTIDE SEQUENCE [LARGE SCALE GENOMIC DNA]</scope>
    <source>
        <strain evidence="9 10">DSM 26725</strain>
    </source>
</reference>
<comment type="subcellular location">
    <subcellularLocation>
        <location evidence="2">Cytoplasm</location>
    </subcellularLocation>
    <subcellularLocation>
        <location evidence="1">Peroxisome</location>
    </subcellularLocation>
</comment>
<dbReference type="GO" id="GO:0016560">
    <property type="term" value="P:protein import into peroxisome matrix, docking"/>
    <property type="evidence" value="ECO:0007669"/>
    <property type="project" value="TreeGrafter"/>
</dbReference>
<comment type="caution">
    <text evidence="9">The sequence shown here is derived from an EMBL/GenBank/DDBJ whole genome shotgun (WGS) entry which is preliminary data.</text>
</comment>
<dbReference type="GO" id="GO:0005829">
    <property type="term" value="C:cytosol"/>
    <property type="evidence" value="ECO:0007669"/>
    <property type="project" value="TreeGrafter"/>
</dbReference>
<keyword evidence="4" id="KW-0963">Cytoplasm</keyword>
<keyword evidence="5" id="KW-0677">Repeat</keyword>
<evidence type="ECO:0000256" key="2">
    <source>
        <dbReference type="ARBA" id="ARBA00004496"/>
    </source>
</evidence>
<dbReference type="InterPro" id="IPR019734">
    <property type="entry name" value="TPR_rpt"/>
</dbReference>
<dbReference type="InterPro" id="IPR024111">
    <property type="entry name" value="PEX5/PEX5L"/>
</dbReference>
<keyword evidence="10" id="KW-1185">Reference proteome</keyword>
<dbReference type="InterPro" id="IPR012668">
    <property type="entry name" value="CHP02466"/>
</dbReference>
<dbReference type="OrthoDB" id="9783136at2"/>
<keyword evidence="6 8" id="KW-0802">TPR repeat</keyword>
<evidence type="ECO:0000256" key="4">
    <source>
        <dbReference type="ARBA" id="ARBA00022490"/>
    </source>
</evidence>
<feature type="repeat" description="TPR" evidence="8">
    <location>
        <begin position="48"/>
        <end position="81"/>
    </location>
</feature>
<protein>
    <submittedName>
        <fullName evidence="9">Tetratricopeptide repeat protein</fullName>
    </submittedName>
</protein>
<name>A0A3D9FHX2_9SPHN</name>
<dbReference type="GO" id="GO:0005052">
    <property type="term" value="F:peroxisome matrix targeting signal-1 binding"/>
    <property type="evidence" value="ECO:0007669"/>
    <property type="project" value="TreeGrafter"/>
</dbReference>
<evidence type="ECO:0000256" key="1">
    <source>
        <dbReference type="ARBA" id="ARBA00004275"/>
    </source>
</evidence>
<evidence type="ECO:0000313" key="10">
    <source>
        <dbReference type="Proteomes" id="UP000256310"/>
    </source>
</evidence>
<dbReference type="EMBL" id="QRDP01000004">
    <property type="protein sequence ID" value="RED17248.1"/>
    <property type="molecule type" value="Genomic_DNA"/>
</dbReference>
<dbReference type="PROSITE" id="PS50005">
    <property type="entry name" value="TPR"/>
    <property type="match status" value="1"/>
</dbReference>
<dbReference type="PANTHER" id="PTHR10130">
    <property type="entry name" value="PEROXISOMAL TARGETING SIGNAL 1 RECEPTOR PEX5"/>
    <property type="match status" value="1"/>
</dbReference>
<dbReference type="Pfam" id="PF13759">
    <property type="entry name" value="2OG-FeII_Oxy_5"/>
    <property type="match status" value="1"/>
</dbReference>
<dbReference type="SUPFAM" id="SSF48452">
    <property type="entry name" value="TPR-like"/>
    <property type="match status" value="1"/>
</dbReference>
<dbReference type="Gene3D" id="1.25.40.10">
    <property type="entry name" value="Tetratricopeptide repeat domain"/>
    <property type="match status" value="1"/>
</dbReference>
<organism evidence="9 10">
    <name type="scientific">Parasphingopyxis lamellibrachiae</name>
    <dbReference type="NCBI Taxonomy" id="680125"/>
    <lineage>
        <taxon>Bacteria</taxon>
        <taxon>Pseudomonadati</taxon>
        <taxon>Pseudomonadota</taxon>
        <taxon>Alphaproteobacteria</taxon>
        <taxon>Sphingomonadales</taxon>
        <taxon>Sphingomonadaceae</taxon>
        <taxon>Parasphingopyxis</taxon>
    </lineage>
</organism>
<keyword evidence="7" id="KW-0576">Peroxisome</keyword>
<evidence type="ECO:0000313" key="9">
    <source>
        <dbReference type="EMBL" id="RED17248.1"/>
    </source>
</evidence>
<dbReference type="SMART" id="SM00028">
    <property type="entry name" value="TPR"/>
    <property type="match status" value="3"/>
</dbReference>
<accession>A0A3D9FHX2</accession>
<proteinExistence type="inferred from homology"/>
<dbReference type="RefSeq" id="WP_116236541.1">
    <property type="nucleotide sequence ID" value="NZ_QRDP01000004.1"/>
</dbReference>
<dbReference type="Pfam" id="PF13432">
    <property type="entry name" value="TPR_16"/>
    <property type="match status" value="1"/>
</dbReference>
<evidence type="ECO:0000256" key="3">
    <source>
        <dbReference type="ARBA" id="ARBA00005348"/>
    </source>
</evidence>
<dbReference type="AlphaFoldDB" id="A0A3D9FHX2"/>
<evidence type="ECO:0000256" key="7">
    <source>
        <dbReference type="ARBA" id="ARBA00023140"/>
    </source>
</evidence>
<evidence type="ECO:0000256" key="5">
    <source>
        <dbReference type="ARBA" id="ARBA00022737"/>
    </source>
</evidence>
<dbReference type="Proteomes" id="UP000256310">
    <property type="component" value="Unassembled WGS sequence"/>
</dbReference>
<gene>
    <name evidence="9" type="ORF">DFR46_2287</name>
</gene>
<sequence length="503" mass="55229">MASDAGAPVGADDPQALVSQALQLRDAGRAKDAIARVEAALKKHPDHLRLWHVLGLLHRAEEDSAAAITAFARAVELAPNDPKVTHALARVTLEAGRPDVDLFDAARACSPADGSVLLGRAAAQSALGQTENAIADLDAILLQSPEWIEGQEALAGFYWMIGQREKFTEGFERALLAAPHNSPLWFKMINSLIQVERFAEADTVVARARSSVKEVRNLDICEAICASELGDHERADRLFERVAPHVEMPLAVRYMRHMLRTGRPEEAARCGEAHRKDAEANEMWPYLGLAWRMLDDKRWRWLERDERLIKTYDIGDRVDMEELAAHLRTLHVLKADMAGQSVRGGTQTDGPLFARADKQIRALRAAIVDTVACHMQTLAPIDPDHPILRFAPGNVQFGGSWSVRLAGAGRHTNHIHPMGWYSSALYVSLPSPGQLGDPPAGWLAFGQPPEELALDLPAYHTVEPKVGHLALFPSIMWHGTVPFDDGERLTVAFDVKKPSGSGS</sequence>
<evidence type="ECO:0000256" key="6">
    <source>
        <dbReference type="ARBA" id="ARBA00022803"/>
    </source>
</evidence>
<dbReference type="PANTHER" id="PTHR10130:SF0">
    <property type="entry name" value="GH08708P"/>
    <property type="match status" value="1"/>
</dbReference>
<comment type="similarity">
    <text evidence="3">Belongs to the peroxisomal targeting signal receptor family.</text>
</comment>
<dbReference type="InterPro" id="IPR011990">
    <property type="entry name" value="TPR-like_helical_dom_sf"/>
</dbReference>
<dbReference type="Gene3D" id="2.60.120.620">
    <property type="entry name" value="q2cbj1_9rhob like domain"/>
    <property type="match status" value="1"/>
</dbReference>
<evidence type="ECO:0000256" key="8">
    <source>
        <dbReference type="PROSITE-ProRule" id="PRU00339"/>
    </source>
</evidence>